<dbReference type="InterPro" id="IPR002104">
    <property type="entry name" value="Integrase_catalytic"/>
</dbReference>
<dbReference type="InterPro" id="IPR011010">
    <property type="entry name" value="DNA_brk_join_enz"/>
</dbReference>
<evidence type="ECO:0000256" key="1">
    <source>
        <dbReference type="ARBA" id="ARBA00023125"/>
    </source>
</evidence>
<dbReference type="InterPro" id="IPR050090">
    <property type="entry name" value="Tyrosine_recombinase_XerCD"/>
</dbReference>
<dbReference type="Pfam" id="PF00589">
    <property type="entry name" value="Phage_integrase"/>
    <property type="match status" value="1"/>
</dbReference>
<keyword evidence="1 3" id="KW-0238">DNA-binding</keyword>
<protein>
    <submittedName>
        <fullName evidence="6">Tyrosine-type recombinase/integrase</fullName>
    </submittedName>
</protein>
<dbReference type="Gene3D" id="1.10.150.130">
    <property type="match status" value="1"/>
</dbReference>
<evidence type="ECO:0000256" key="2">
    <source>
        <dbReference type="ARBA" id="ARBA00023172"/>
    </source>
</evidence>
<dbReference type="PANTHER" id="PTHR30349:SF91">
    <property type="entry name" value="INTA PROTEIN"/>
    <property type="match status" value="1"/>
</dbReference>
<evidence type="ECO:0000256" key="3">
    <source>
        <dbReference type="PROSITE-ProRule" id="PRU01248"/>
    </source>
</evidence>
<dbReference type="SUPFAM" id="SSF56349">
    <property type="entry name" value="DNA breaking-rejoining enzymes"/>
    <property type="match status" value="1"/>
</dbReference>
<keyword evidence="7" id="KW-1185">Reference proteome</keyword>
<dbReference type="EMBL" id="JAWLUM010000012">
    <property type="protein sequence ID" value="MDV7137176.1"/>
    <property type="molecule type" value="Genomic_DNA"/>
</dbReference>
<reference evidence="6 7" key="1">
    <citation type="submission" date="2023-10" db="EMBL/GenBank/DDBJ databases">
        <title>Development of a sustainable strategy for remediation of hydrocarbon-contaminated territories based on the waste exchange concept.</title>
        <authorList>
            <person name="Krivoruchko A."/>
        </authorList>
    </citation>
    <scope>NUCLEOTIDE SEQUENCE [LARGE SCALE GENOMIC DNA]</scope>
    <source>
        <strain evidence="6 7">IEGM 1236</strain>
    </source>
</reference>
<gene>
    <name evidence="6" type="ORF">R4198_26100</name>
</gene>
<sequence length="396" mass="42723">MTRKQLPPQITKVSLKSGATRYQLSVAVTDTAGKRRWIKRRFETEAAARRELATVSGQSASGTYVGKATITLEDAIETYLGGRHGLRPATLAGYRAVMVPVVSELGEIAVQKITKSDIDDLVARLRAGGIAKAVRGGHSAVTRPWKPRSVNLMLTVLGAVLDSEMKQGRVARNVVTLVDRIPQERKSLSTFTAGEVRQFLDSVATDRIRHAWHLALSGLRRGEICGLRWADVDLDNGMLTVGNNRVMAGAEIVENGPKTAASARTLPLTPELAAELRSAKARQAVERLALGTDYGPGAHVVVDEVGDPLRPDTLSARWERAVTAAGVPTIRLHDARHTCATLMHLQAVPLSVISAWLGHTDASFTLRTYAHSQNDALKAAATSYGALVSKRVNESK</sequence>
<evidence type="ECO:0000259" key="4">
    <source>
        <dbReference type="PROSITE" id="PS51898"/>
    </source>
</evidence>
<proteinExistence type="predicted"/>
<feature type="domain" description="Tyr recombinase" evidence="4">
    <location>
        <begin position="186"/>
        <end position="382"/>
    </location>
</feature>
<evidence type="ECO:0000313" key="6">
    <source>
        <dbReference type="EMBL" id="MDV7137176.1"/>
    </source>
</evidence>
<dbReference type="Gene3D" id="1.10.443.10">
    <property type="entry name" value="Intergrase catalytic core"/>
    <property type="match status" value="1"/>
</dbReference>
<dbReference type="PROSITE" id="PS51898">
    <property type="entry name" value="TYR_RECOMBINASE"/>
    <property type="match status" value="1"/>
</dbReference>
<feature type="domain" description="Core-binding (CB)" evidence="5">
    <location>
        <begin position="70"/>
        <end position="165"/>
    </location>
</feature>
<dbReference type="Proteomes" id="UP001185792">
    <property type="component" value="Unassembled WGS sequence"/>
</dbReference>
<dbReference type="PANTHER" id="PTHR30349">
    <property type="entry name" value="PHAGE INTEGRASE-RELATED"/>
    <property type="match status" value="1"/>
</dbReference>
<dbReference type="InterPro" id="IPR044068">
    <property type="entry name" value="CB"/>
</dbReference>
<accession>A0ABU4F101</accession>
<evidence type="ECO:0000259" key="5">
    <source>
        <dbReference type="PROSITE" id="PS51900"/>
    </source>
</evidence>
<dbReference type="PROSITE" id="PS51900">
    <property type="entry name" value="CB"/>
    <property type="match status" value="1"/>
</dbReference>
<dbReference type="CDD" id="cd01189">
    <property type="entry name" value="INT_ICEBs1_C_like"/>
    <property type="match status" value="1"/>
</dbReference>
<evidence type="ECO:0000313" key="7">
    <source>
        <dbReference type="Proteomes" id="UP001185792"/>
    </source>
</evidence>
<dbReference type="InterPro" id="IPR010998">
    <property type="entry name" value="Integrase_recombinase_N"/>
</dbReference>
<keyword evidence="2" id="KW-0233">DNA recombination</keyword>
<name>A0ABU4F101_WILMA</name>
<organism evidence="6 7">
    <name type="scientific">Williamsia marianensis</name>
    <dbReference type="NCBI Taxonomy" id="85044"/>
    <lineage>
        <taxon>Bacteria</taxon>
        <taxon>Bacillati</taxon>
        <taxon>Actinomycetota</taxon>
        <taxon>Actinomycetes</taxon>
        <taxon>Mycobacteriales</taxon>
        <taxon>Nocardiaceae</taxon>
        <taxon>Williamsia</taxon>
    </lineage>
</organism>
<comment type="caution">
    <text evidence="6">The sequence shown here is derived from an EMBL/GenBank/DDBJ whole genome shotgun (WGS) entry which is preliminary data.</text>
</comment>
<dbReference type="InterPro" id="IPR013762">
    <property type="entry name" value="Integrase-like_cat_sf"/>
</dbReference>
<dbReference type="RefSeq" id="WP_317715025.1">
    <property type="nucleotide sequence ID" value="NZ_JAWLUM010000012.1"/>
</dbReference>